<dbReference type="Gene3D" id="2.40.160.20">
    <property type="match status" value="1"/>
</dbReference>
<proteinExistence type="predicted"/>
<sequence length="241" mass="27611">MKKTQLTRLASIAMISCTLSTNSLAIGWHHGISVGLSKYQGDLTLAVQDNQGQQSRFEDELSNQSSKENLLTLVGVEGYSISRKWAVSYQINQFDLSSDNQEHVKYQALNANFDMARSLLAFNNGINAYGLLGIEYLKHELNDKNNDIKFENDKWLPYAGIRLDVPITRSFATHLKAKSDFTQDSDSQSIQIAANYRLDFHSSVMLSYEVQKIKLKRQTEQQTTELNLDNNRISLRWYFIW</sequence>
<protein>
    <recommendedName>
        <fullName evidence="4">Outer membrane protein beta-barrel domain-containing protein</fullName>
    </recommendedName>
</protein>
<evidence type="ECO:0000313" key="3">
    <source>
        <dbReference type="Proteomes" id="UP001467690"/>
    </source>
</evidence>
<gene>
    <name evidence="2" type="ORF">ABS311_11655</name>
</gene>
<dbReference type="SUPFAM" id="SSF56925">
    <property type="entry name" value="OMPA-like"/>
    <property type="match status" value="1"/>
</dbReference>
<organism evidence="2 3">
    <name type="scientific">Catenovulum sediminis</name>
    <dbReference type="NCBI Taxonomy" id="1740262"/>
    <lineage>
        <taxon>Bacteria</taxon>
        <taxon>Pseudomonadati</taxon>
        <taxon>Pseudomonadota</taxon>
        <taxon>Gammaproteobacteria</taxon>
        <taxon>Alteromonadales</taxon>
        <taxon>Alteromonadaceae</taxon>
        <taxon>Catenovulum</taxon>
    </lineage>
</organism>
<dbReference type="EMBL" id="JBELOE010000212">
    <property type="protein sequence ID" value="MER2492529.1"/>
    <property type="molecule type" value="Genomic_DNA"/>
</dbReference>
<reference evidence="2 3" key="1">
    <citation type="submission" date="2024-06" db="EMBL/GenBank/DDBJ databases">
        <authorList>
            <person name="Chen R.Y."/>
        </authorList>
    </citation>
    <scope>NUCLEOTIDE SEQUENCE [LARGE SCALE GENOMIC DNA]</scope>
    <source>
        <strain evidence="2 3">D2</strain>
    </source>
</reference>
<evidence type="ECO:0000313" key="2">
    <source>
        <dbReference type="EMBL" id="MER2492529.1"/>
    </source>
</evidence>
<dbReference type="InterPro" id="IPR011250">
    <property type="entry name" value="OMP/PagP_B-barrel"/>
</dbReference>
<keyword evidence="3" id="KW-1185">Reference proteome</keyword>
<evidence type="ECO:0008006" key="4">
    <source>
        <dbReference type="Google" id="ProtNLM"/>
    </source>
</evidence>
<dbReference type="Proteomes" id="UP001467690">
    <property type="component" value="Unassembled WGS sequence"/>
</dbReference>
<accession>A0ABV1RHX2</accession>
<evidence type="ECO:0000256" key="1">
    <source>
        <dbReference type="SAM" id="SignalP"/>
    </source>
</evidence>
<dbReference type="RefSeq" id="WP_350402019.1">
    <property type="nucleotide sequence ID" value="NZ_JBELOE010000212.1"/>
</dbReference>
<feature type="chain" id="PRO_5046947000" description="Outer membrane protein beta-barrel domain-containing protein" evidence="1">
    <location>
        <begin position="26"/>
        <end position="241"/>
    </location>
</feature>
<feature type="signal peptide" evidence="1">
    <location>
        <begin position="1"/>
        <end position="25"/>
    </location>
</feature>
<keyword evidence="1" id="KW-0732">Signal</keyword>
<comment type="caution">
    <text evidence="2">The sequence shown here is derived from an EMBL/GenBank/DDBJ whole genome shotgun (WGS) entry which is preliminary data.</text>
</comment>
<name>A0ABV1RHX2_9ALTE</name>